<name>A0ABM6H2A4_9ACTN</name>
<protein>
    <submittedName>
        <fullName evidence="8">Serine/threonine protein kinase</fullName>
    </submittedName>
</protein>
<evidence type="ECO:0000256" key="2">
    <source>
        <dbReference type="ARBA" id="ARBA00022741"/>
    </source>
</evidence>
<evidence type="ECO:0000256" key="5">
    <source>
        <dbReference type="PROSITE-ProRule" id="PRU10141"/>
    </source>
</evidence>
<keyword evidence="3 8" id="KW-0418">Kinase</keyword>
<dbReference type="Pfam" id="PF00069">
    <property type="entry name" value="Pkinase"/>
    <property type="match status" value="1"/>
</dbReference>
<dbReference type="InterPro" id="IPR017441">
    <property type="entry name" value="Protein_kinase_ATP_BS"/>
</dbReference>
<dbReference type="Proteomes" id="UP000187191">
    <property type="component" value="Chromosome"/>
</dbReference>
<sequence length="567" mass="58865">MKPLSPSDPGMSGPYRLHAELGRGGMGRVLLGTGADGRIVAVKQVHARLAADEGFRTRFRREVAASRKVSGAFTAPVLDADPDAATPWLASAFVAGPSLGAAVAAAGALPPQDVRRLAAGLAAALTAIHRAGLVHRDLKPENVLLAEDGVRVIDFGIARVVDDVGGTALTQKDLVVGSPPFMSPEQAEGREPTASGDVFSLGSVLVLAATGSSPFAGASTAQSLYDVVHTEPDLTPVPAELRRIIEPCLAKDPAARPTPAQLQEFIGPVAHSARPWPTAVRRMLEEQRAGIDRLLNGHERIVVPAPPPANTLATAPTQTAVRPAPPVPPSARPSAKVLAALVAAGVLALAGAGAGVYALASGGEEPSVQEDGSASGGAGDGASPAADPKDGGKPSTGTEARPDTYTKVPTCSESAENLPLRGRDEGLDRYQESGDRASNACWWYGSSEEGGVRSRDESPHAFVEWDIKRSSNNSSGPTDNGSYFQRQIFDTRAKEEGRREPALGFGEAAYWRDLDNPAEDPETNCSLIVLDGNLSVRVDLGGDEHPPARCKADAKKIAAAAIAAMPD</sequence>
<dbReference type="PANTHER" id="PTHR43289">
    <property type="entry name" value="MITOGEN-ACTIVATED PROTEIN KINASE KINASE KINASE 20-RELATED"/>
    <property type="match status" value="1"/>
</dbReference>
<feature type="compositionally biased region" description="Basic and acidic residues" evidence="6">
    <location>
        <begin position="421"/>
        <end position="432"/>
    </location>
</feature>
<dbReference type="GO" id="GO:0004674">
    <property type="term" value="F:protein serine/threonine kinase activity"/>
    <property type="evidence" value="ECO:0007669"/>
    <property type="project" value="UniProtKB-KW"/>
</dbReference>
<keyword evidence="1" id="KW-0808">Transferase</keyword>
<accession>A0ABM6H2A4</accession>
<dbReference type="PROSITE" id="PS00108">
    <property type="entry name" value="PROTEIN_KINASE_ST"/>
    <property type="match status" value="1"/>
</dbReference>
<evidence type="ECO:0000256" key="6">
    <source>
        <dbReference type="SAM" id="MobiDB-lite"/>
    </source>
</evidence>
<organism evidence="8 9">
    <name type="scientific">Streptomyces alfalfae</name>
    <dbReference type="NCBI Taxonomy" id="1642299"/>
    <lineage>
        <taxon>Bacteria</taxon>
        <taxon>Bacillati</taxon>
        <taxon>Actinomycetota</taxon>
        <taxon>Actinomycetes</taxon>
        <taxon>Kitasatosporales</taxon>
        <taxon>Streptomycetaceae</taxon>
        <taxon>Streptomyces</taxon>
    </lineage>
</organism>
<dbReference type="PANTHER" id="PTHR43289:SF34">
    <property type="entry name" value="SERINE_THREONINE-PROTEIN KINASE YBDM-RELATED"/>
    <property type="match status" value="1"/>
</dbReference>
<evidence type="ECO:0000313" key="8">
    <source>
        <dbReference type="EMBL" id="APY90270.1"/>
    </source>
</evidence>
<dbReference type="InterPro" id="IPR008271">
    <property type="entry name" value="Ser/Thr_kinase_AS"/>
</dbReference>
<evidence type="ECO:0000313" key="9">
    <source>
        <dbReference type="Proteomes" id="UP000187191"/>
    </source>
</evidence>
<dbReference type="PROSITE" id="PS50011">
    <property type="entry name" value="PROTEIN_KINASE_DOM"/>
    <property type="match status" value="1"/>
</dbReference>
<dbReference type="SMART" id="SM00220">
    <property type="entry name" value="S_TKc"/>
    <property type="match status" value="1"/>
</dbReference>
<evidence type="ECO:0000259" key="7">
    <source>
        <dbReference type="PROSITE" id="PS50011"/>
    </source>
</evidence>
<dbReference type="PROSITE" id="PS00107">
    <property type="entry name" value="PROTEIN_KINASE_ATP"/>
    <property type="match status" value="1"/>
</dbReference>
<dbReference type="InterPro" id="IPR000719">
    <property type="entry name" value="Prot_kinase_dom"/>
</dbReference>
<dbReference type="CDD" id="cd14014">
    <property type="entry name" value="STKc_PknB_like"/>
    <property type="match status" value="1"/>
</dbReference>
<dbReference type="EMBL" id="CP015588">
    <property type="protein sequence ID" value="APY90270.1"/>
    <property type="molecule type" value="Genomic_DNA"/>
</dbReference>
<keyword evidence="8" id="KW-0723">Serine/threonine-protein kinase</keyword>
<evidence type="ECO:0000256" key="4">
    <source>
        <dbReference type="ARBA" id="ARBA00022840"/>
    </source>
</evidence>
<reference evidence="8 9" key="1">
    <citation type="submission" date="2016-05" db="EMBL/GenBank/DDBJ databases">
        <authorList>
            <person name="Gu J."/>
        </authorList>
    </citation>
    <scope>NUCLEOTIDE SEQUENCE [LARGE SCALE GENOMIC DNA]</scope>
    <source>
        <strain evidence="8 9">ACCC40021</strain>
    </source>
</reference>
<dbReference type="Gene3D" id="1.10.510.10">
    <property type="entry name" value="Transferase(Phosphotransferase) domain 1"/>
    <property type="match status" value="1"/>
</dbReference>
<evidence type="ECO:0000256" key="1">
    <source>
        <dbReference type="ARBA" id="ARBA00022679"/>
    </source>
</evidence>
<feature type="binding site" evidence="5">
    <location>
        <position position="43"/>
    </location>
    <ligand>
        <name>ATP</name>
        <dbReference type="ChEBI" id="CHEBI:30616"/>
    </ligand>
</feature>
<dbReference type="Gene3D" id="3.30.200.20">
    <property type="entry name" value="Phosphorylase Kinase, domain 1"/>
    <property type="match status" value="1"/>
</dbReference>
<gene>
    <name evidence="8" type="ORF">A7J05_35545</name>
</gene>
<keyword evidence="9" id="KW-1185">Reference proteome</keyword>
<keyword evidence="2 5" id="KW-0547">Nucleotide-binding</keyword>
<dbReference type="SUPFAM" id="SSF56112">
    <property type="entry name" value="Protein kinase-like (PK-like)"/>
    <property type="match status" value="1"/>
</dbReference>
<proteinExistence type="predicted"/>
<feature type="region of interest" description="Disordered" evidence="6">
    <location>
        <begin position="363"/>
        <end position="432"/>
    </location>
</feature>
<keyword evidence="4 5" id="KW-0067">ATP-binding</keyword>
<dbReference type="InterPro" id="IPR011009">
    <property type="entry name" value="Kinase-like_dom_sf"/>
</dbReference>
<evidence type="ECO:0000256" key="3">
    <source>
        <dbReference type="ARBA" id="ARBA00022777"/>
    </source>
</evidence>
<feature type="domain" description="Protein kinase" evidence="7">
    <location>
        <begin position="15"/>
        <end position="266"/>
    </location>
</feature>